<feature type="transmembrane region" description="Helical" evidence="1">
    <location>
        <begin position="221"/>
        <end position="239"/>
    </location>
</feature>
<dbReference type="Pfam" id="PF10067">
    <property type="entry name" value="DUF2306"/>
    <property type="match status" value="1"/>
</dbReference>
<evidence type="ECO:0000313" key="3">
    <source>
        <dbReference type="Proteomes" id="UP000283077"/>
    </source>
</evidence>
<feature type="transmembrane region" description="Helical" evidence="1">
    <location>
        <begin position="116"/>
        <end position="137"/>
    </location>
</feature>
<keyword evidence="3" id="KW-1185">Reference proteome</keyword>
<feature type="transmembrane region" description="Helical" evidence="1">
    <location>
        <begin position="180"/>
        <end position="201"/>
    </location>
</feature>
<proteinExistence type="predicted"/>
<protein>
    <submittedName>
        <fullName evidence="2">DUF2306 domain-containing protein</fullName>
    </submittedName>
</protein>
<feature type="transmembrane region" description="Helical" evidence="1">
    <location>
        <begin position="251"/>
        <end position="277"/>
    </location>
</feature>
<feature type="transmembrane region" description="Helical" evidence="1">
    <location>
        <begin position="82"/>
        <end position="104"/>
    </location>
</feature>
<keyword evidence="1" id="KW-0472">Membrane</keyword>
<dbReference type="OrthoDB" id="8759010at2"/>
<sequence length="282" mass="31226">MSEQHVAEQTFRVVAQPSSHFAARVLKGSVISWWLLALIGQWLFASYIAVRYGGPVLDGNYAAVNQGNHIMGYQPGATTHNLVYFSHILPAILLSICGILQLIPQIRQRWPQVHHWNGRIFMTLGISGALTGLYLTWGSGSRLSDVGAIGITLNGLLIPLAIVLAWRYAVARNFAAHRRFAVHSFLLVNGVWSFRLYLYGWFVLNQGPNGNTRYLDGTADIFFSFACYVVPMLLAELVFWGQRQPNAGRKWCVAAVVTLGALLTLIGIVAVTMATWWPVLTG</sequence>
<evidence type="ECO:0000313" key="2">
    <source>
        <dbReference type="EMBL" id="RVU35375.1"/>
    </source>
</evidence>
<organism evidence="2 3">
    <name type="scientific">Rheinheimera riviphila</name>
    <dbReference type="NCBI Taxonomy" id="1834037"/>
    <lineage>
        <taxon>Bacteria</taxon>
        <taxon>Pseudomonadati</taxon>
        <taxon>Pseudomonadota</taxon>
        <taxon>Gammaproteobacteria</taxon>
        <taxon>Chromatiales</taxon>
        <taxon>Chromatiaceae</taxon>
        <taxon>Rheinheimera</taxon>
    </lineage>
</organism>
<reference evidence="2 3" key="1">
    <citation type="submission" date="2019-01" db="EMBL/GenBank/DDBJ databases">
        <authorList>
            <person name="Chen W.-M."/>
        </authorList>
    </citation>
    <scope>NUCLEOTIDE SEQUENCE [LARGE SCALE GENOMIC DNA]</scope>
    <source>
        <strain evidence="2 3">KYPC3</strain>
    </source>
</reference>
<dbReference type="RefSeq" id="WP_127700049.1">
    <property type="nucleotide sequence ID" value="NZ_SACS01000016.1"/>
</dbReference>
<name>A0A437QLJ3_9GAMM</name>
<accession>A0A437QLJ3</accession>
<dbReference type="AlphaFoldDB" id="A0A437QLJ3"/>
<comment type="caution">
    <text evidence="2">The sequence shown here is derived from an EMBL/GenBank/DDBJ whole genome shotgun (WGS) entry which is preliminary data.</text>
</comment>
<dbReference type="EMBL" id="SACS01000016">
    <property type="protein sequence ID" value="RVU35375.1"/>
    <property type="molecule type" value="Genomic_DNA"/>
</dbReference>
<dbReference type="InterPro" id="IPR018750">
    <property type="entry name" value="DUF2306_membrane"/>
</dbReference>
<keyword evidence="1" id="KW-0812">Transmembrane</keyword>
<evidence type="ECO:0000256" key="1">
    <source>
        <dbReference type="SAM" id="Phobius"/>
    </source>
</evidence>
<feature type="transmembrane region" description="Helical" evidence="1">
    <location>
        <begin position="30"/>
        <end position="50"/>
    </location>
</feature>
<gene>
    <name evidence="2" type="ORF">EOE67_14460</name>
</gene>
<feature type="transmembrane region" description="Helical" evidence="1">
    <location>
        <begin position="149"/>
        <end position="168"/>
    </location>
</feature>
<keyword evidence="1" id="KW-1133">Transmembrane helix</keyword>
<dbReference type="Proteomes" id="UP000283077">
    <property type="component" value="Unassembled WGS sequence"/>
</dbReference>